<feature type="domain" description="M23ase beta-sheet core" evidence="2">
    <location>
        <begin position="328"/>
        <end position="417"/>
    </location>
</feature>
<dbReference type="RefSeq" id="WP_245638271.1">
    <property type="nucleotide sequence ID" value="NZ_CP015963.1"/>
</dbReference>
<dbReference type="EMBL" id="VLLK01000001">
    <property type="protein sequence ID" value="TWJ08644.1"/>
    <property type="molecule type" value="Genomic_DNA"/>
</dbReference>
<organism evidence="3 4">
    <name type="scientific">Altererythrobacter ishigakiensis</name>
    <dbReference type="NCBI Taxonomy" id="476157"/>
    <lineage>
        <taxon>Bacteria</taxon>
        <taxon>Pseudomonadati</taxon>
        <taxon>Pseudomonadota</taxon>
        <taxon>Alphaproteobacteria</taxon>
        <taxon>Sphingomonadales</taxon>
        <taxon>Erythrobacteraceae</taxon>
        <taxon>Altererythrobacter</taxon>
    </lineage>
</organism>
<reference evidence="3 4" key="1">
    <citation type="submission" date="2019-07" db="EMBL/GenBank/DDBJ databases">
        <title>Genomic Encyclopedia of Archaeal and Bacterial Type Strains, Phase II (KMG-II): from individual species to whole genera.</title>
        <authorList>
            <person name="Goeker M."/>
        </authorList>
    </citation>
    <scope>NUCLEOTIDE SEQUENCE [LARGE SCALE GENOMIC DNA]</scope>
    <source>
        <strain evidence="3 4">ATCC BAA-2084</strain>
    </source>
</reference>
<dbReference type="CDD" id="cd12797">
    <property type="entry name" value="M23_peptidase"/>
    <property type="match status" value="1"/>
</dbReference>
<sequence length="421" mass="44297">MNDAMEGLTSRLTAMAVSALGLTLAGWGAVTAQSQLFVSTAAVSGFSSQNEAREALERAQASAGFAQQRAQQFSEAAASATAEVDRLANESAALAAQIQQSEADILVATAQLSLIADQRRALDARLAEKQQPLVKLTGAIQNMARRPVVLSAFQPGSLRETVYVRAVLETTLPTIREKTAELRSEVEQGRALERDAARTLANLQSSEAALQTRRNELTALISQQQQASRSNSAMARREAQRALALAEEARDLDELVGEFDRAGSVRSALAALPGPIIRPERPDASRVMPAAVQSARSQDTSPPGEFQLPVQGRTLAGFGATDGAGMRSKGLTIAPSPGAQVVSPAAGRVSFAGPYRGFGRIVIIEHANGWTSLITGLSRNSIETGDLVIAGAPIGTAGLSQPEIGYEIRESGNPVNPLNLL</sequence>
<dbReference type="AlphaFoldDB" id="A0A562USP0"/>
<dbReference type="InterPro" id="IPR016047">
    <property type="entry name" value="M23ase_b-sheet_dom"/>
</dbReference>
<proteinExistence type="predicted"/>
<accession>A0A562USP0</accession>
<feature type="coiled-coil region" evidence="1">
    <location>
        <begin position="70"/>
        <end position="104"/>
    </location>
</feature>
<comment type="caution">
    <text evidence="3">The sequence shown here is derived from an EMBL/GenBank/DDBJ whole genome shotgun (WGS) entry which is preliminary data.</text>
</comment>
<name>A0A562USP0_9SPHN</name>
<evidence type="ECO:0000313" key="4">
    <source>
        <dbReference type="Proteomes" id="UP000320547"/>
    </source>
</evidence>
<protein>
    <submittedName>
        <fullName evidence="3">Septal ring factor EnvC (AmiA/AmiB activator)</fullName>
    </submittedName>
</protein>
<dbReference type="PANTHER" id="PTHR21666:SF270">
    <property type="entry name" value="MUREIN HYDROLASE ACTIVATOR ENVC"/>
    <property type="match status" value="1"/>
</dbReference>
<keyword evidence="4" id="KW-1185">Reference proteome</keyword>
<dbReference type="Pfam" id="PF01551">
    <property type="entry name" value="Peptidase_M23"/>
    <property type="match status" value="1"/>
</dbReference>
<dbReference type="GO" id="GO:0004222">
    <property type="term" value="F:metalloendopeptidase activity"/>
    <property type="evidence" value="ECO:0007669"/>
    <property type="project" value="TreeGrafter"/>
</dbReference>
<dbReference type="SUPFAM" id="SSF51261">
    <property type="entry name" value="Duplicated hybrid motif"/>
    <property type="match status" value="1"/>
</dbReference>
<dbReference type="Gene3D" id="2.70.70.10">
    <property type="entry name" value="Glucose Permease (Domain IIA)"/>
    <property type="match status" value="1"/>
</dbReference>
<dbReference type="InterPro" id="IPR050570">
    <property type="entry name" value="Cell_wall_metabolism_enzyme"/>
</dbReference>
<evidence type="ECO:0000313" key="3">
    <source>
        <dbReference type="EMBL" id="TWJ08644.1"/>
    </source>
</evidence>
<keyword evidence="1" id="KW-0175">Coiled coil</keyword>
<evidence type="ECO:0000256" key="1">
    <source>
        <dbReference type="SAM" id="Coils"/>
    </source>
</evidence>
<dbReference type="Proteomes" id="UP000320547">
    <property type="component" value="Unassembled WGS sequence"/>
</dbReference>
<dbReference type="InterPro" id="IPR011055">
    <property type="entry name" value="Dup_hybrid_motif"/>
</dbReference>
<gene>
    <name evidence="3" type="ORF">JN10_0259</name>
</gene>
<evidence type="ECO:0000259" key="2">
    <source>
        <dbReference type="Pfam" id="PF01551"/>
    </source>
</evidence>
<dbReference type="PANTHER" id="PTHR21666">
    <property type="entry name" value="PEPTIDASE-RELATED"/>
    <property type="match status" value="1"/>
</dbReference>
<dbReference type="STRING" id="476157.GCA_001663155_00484"/>